<dbReference type="PIRSF" id="PIRSF022704">
    <property type="entry name" value="UCP022704"/>
    <property type="match status" value="1"/>
</dbReference>
<dbReference type="RefSeq" id="WP_138184423.1">
    <property type="nucleotide sequence ID" value="NZ_LS992241.1"/>
</dbReference>
<evidence type="ECO:0000313" key="2">
    <source>
        <dbReference type="Proteomes" id="UP000304148"/>
    </source>
</evidence>
<sequence>MSNSIRLHENFEHEQLNTDLTWYSPPRAWEINQDSAKLIVRTAKETDYWQKTHYGFQVDNGHFLYTEIEGNFRLTTKVYSYPVHRYDQAGLMVRYSPDTWLKTSIEYIPDGSNKLGAVVTNHGYSDWSTQEIDNGEAPVYFRISRIGNDFYVDYSLDGSAWKQLRMTHLFEQESKPIQVGIYACSPQGEGYEAHFDYITIEELSDDRTQVYA</sequence>
<dbReference type="PANTHER" id="PTHR35332:SF2">
    <property type="entry name" value="REGULATION OF ENOLASE PROTEIN 1"/>
    <property type="match status" value="1"/>
</dbReference>
<dbReference type="PANTHER" id="PTHR35332">
    <property type="entry name" value="REGULATION OF ENOLASE PROTEIN 1"/>
    <property type="match status" value="1"/>
</dbReference>
<protein>
    <recommendedName>
        <fullName evidence="3">DUF1349 domain-containing protein</fullName>
    </recommendedName>
</protein>
<evidence type="ECO:0008006" key="3">
    <source>
        <dbReference type="Google" id="ProtNLM"/>
    </source>
</evidence>
<reference evidence="2" key="1">
    <citation type="submission" date="2018-08" db="EMBL/GenBank/DDBJ databases">
        <authorList>
            <person name="Chevrot R."/>
        </authorList>
    </citation>
    <scope>NUCLEOTIDE SEQUENCE [LARGE SCALE GENOMIC DNA]</scope>
</reference>
<dbReference type="Gene3D" id="2.60.120.200">
    <property type="match status" value="1"/>
</dbReference>
<evidence type="ECO:0000313" key="1">
    <source>
        <dbReference type="EMBL" id="SYX81879.1"/>
    </source>
</evidence>
<dbReference type="InterPro" id="IPR009784">
    <property type="entry name" value="DUF1349"/>
</dbReference>
<accession>A0A383R688</accession>
<dbReference type="EMBL" id="LS992241">
    <property type="protein sequence ID" value="SYX81879.1"/>
    <property type="molecule type" value="Genomic_DNA"/>
</dbReference>
<dbReference type="Proteomes" id="UP000304148">
    <property type="component" value="Chromosome"/>
</dbReference>
<gene>
    <name evidence="1" type="ORF">PBLR_10298</name>
</gene>
<dbReference type="Pfam" id="PF07081">
    <property type="entry name" value="DUF1349"/>
    <property type="match status" value="1"/>
</dbReference>
<name>A0A383R688_PAEAL</name>
<dbReference type="InterPro" id="IPR015987">
    <property type="entry name" value="UCP022704"/>
</dbReference>
<organism evidence="1 2">
    <name type="scientific">Paenibacillus alvei</name>
    <name type="common">Bacillus alvei</name>
    <dbReference type="NCBI Taxonomy" id="44250"/>
    <lineage>
        <taxon>Bacteria</taxon>
        <taxon>Bacillati</taxon>
        <taxon>Bacillota</taxon>
        <taxon>Bacilli</taxon>
        <taxon>Bacillales</taxon>
        <taxon>Paenibacillaceae</taxon>
        <taxon>Paenibacillus</taxon>
    </lineage>
</organism>
<dbReference type="AlphaFoldDB" id="A0A383R688"/>
<dbReference type="SUPFAM" id="SSF49899">
    <property type="entry name" value="Concanavalin A-like lectins/glucanases"/>
    <property type="match status" value="1"/>
</dbReference>
<proteinExistence type="predicted"/>
<dbReference type="InterPro" id="IPR013320">
    <property type="entry name" value="ConA-like_dom_sf"/>
</dbReference>